<reference evidence="1 2" key="1">
    <citation type="submission" date="2018-08" db="EMBL/GenBank/DDBJ databases">
        <authorList>
            <person name="Muller C M."/>
        </authorList>
    </citation>
    <scope>NUCLEOTIDE SEQUENCE [LARGE SCALE GENOMIC DNA]</scope>
</reference>
<gene>
    <name evidence="1" type="ORF">BGT96224V316_LOCUS4476</name>
</gene>
<evidence type="ECO:0000313" key="2">
    <source>
        <dbReference type="Proteomes" id="UP000324639"/>
    </source>
</evidence>
<evidence type="ECO:0000313" key="1">
    <source>
        <dbReference type="EMBL" id="VDB88264.1"/>
    </source>
</evidence>
<proteinExistence type="predicted"/>
<keyword evidence="2" id="KW-1185">Reference proteome</keyword>
<organism evidence="1 2">
    <name type="scientific">Blumeria graminis f. sp. tritici</name>
    <dbReference type="NCBI Taxonomy" id="62690"/>
    <lineage>
        <taxon>Eukaryota</taxon>
        <taxon>Fungi</taxon>
        <taxon>Dikarya</taxon>
        <taxon>Ascomycota</taxon>
        <taxon>Pezizomycotina</taxon>
        <taxon>Leotiomycetes</taxon>
        <taxon>Erysiphales</taxon>
        <taxon>Erysiphaceae</taxon>
        <taxon>Blumeria</taxon>
    </lineage>
</organism>
<accession>A0A9X9MHM2</accession>
<protein>
    <submittedName>
        <fullName evidence="1">Bgt-60035</fullName>
    </submittedName>
</protein>
<sequence length="120" mass="13743">MIHVIGHRSARGIHTKECLFESSSLSELSSDVSNIISIKYSLFLPLRPLTHPVIRALTRRSFLVLLRVHHAKINHIMSLKPPFSTPPKFDSDEAITIYVQNRLHLHRVKGVRDEPLYENG</sequence>
<dbReference type="EMBL" id="LR026989">
    <property type="protein sequence ID" value="VDB88264.1"/>
    <property type="molecule type" value="Genomic_DNA"/>
</dbReference>
<dbReference type="Proteomes" id="UP000324639">
    <property type="component" value="Chromosome Bgt_-06"/>
</dbReference>
<name>A0A9X9MHM2_BLUGR</name>
<dbReference type="AlphaFoldDB" id="A0A9X9MHM2"/>